<dbReference type="AlphaFoldDB" id="A0A8J4Y0R8"/>
<gene>
    <name evidence="2" type="ORF">GWK47_053221</name>
</gene>
<keyword evidence="3" id="KW-1185">Reference proteome</keyword>
<feature type="compositionally biased region" description="Basic and acidic residues" evidence="1">
    <location>
        <begin position="52"/>
        <end position="83"/>
    </location>
</feature>
<evidence type="ECO:0000256" key="1">
    <source>
        <dbReference type="SAM" id="MobiDB-lite"/>
    </source>
</evidence>
<accession>A0A8J4Y0R8</accession>
<evidence type="ECO:0000313" key="3">
    <source>
        <dbReference type="Proteomes" id="UP000770661"/>
    </source>
</evidence>
<comment type="caution">
    <text evidence="2">The sequence shown here is derived from an EMBL/GenBank/DDBJ whole genome shotgun (WGS) entry which is preliminary data.</text>
</comment>
<evidence type="ECO:0000313" key="2">
    <source>
        <dbReference type="EMBL" id="KAG0718048.1"/>
    </source>
</evidence>
<reference evidence="2" key="1">
    <citation type="submission" date="2020-07" db="EMBL/GenBank/DDBJ databases">
        <title>The High-quality genome of the commercially important snow crab, Chionoecetes opilio.</title>
        <authorList>
            <person name="Jeong J.-H."/>
            <person name="Ryu S."/>
        </authorList>
    </citation>
    <scope>NUCLEOTIDE SEQUENCE</scope>
    <source>
        <strain evidence="2">MADBK_172401_WGS</strain>
        <tissue evidence="2">Digestive gland</tissue>
    </source>
</reference>
<dbReference type="Proteomes" id="UP000770661">
    <property type="component" value="Unassembled WGS sequence"/>
</dbReference>
<proteinExistence type="predicted"/>
<name>A0A8J4Y0R8_CHIOP</name>
<feature type="region of interest" description="Disordered" evidence="1">
    <location>
        <begin position="50"/>
        <end position="132"/>
    </location>
</feature>
<organism evidence="2 3">
    <name type="scientific">Chionoecetes opilio</name>
    <name type="common">Atlantic snow crab</name>
    <name type="synonym">Cancer opilio</name>
    <dbReference type="NCBI Taxonomy" id="41210"/>
    <lineage>
        <taxon>Eukaryota</taxon>
        <taxon>Metazoa</taxon>
        <taxon>Ecdysozoa</taxon>
        <taxon>Arthropoda</taxon>
        <taxon>Crustacea</taxon>
        <taxon>Multicrustacea</taxon>
        <taxon>Malacostraca</taxon>
        <taxon>Eumalacostraca</taxon>
        <taxon>Eucarida</taxon>
        <taxon>Decapoda</taxon>
        <taxon>Pleocyemata</taxon>
        <taxon>Brachyura</taxon>
        <taxon>Eubrachyura</taxon>
        <taxon>Majoidea</taxon>
        <taxon>Majidae</taxon>
        <taxon>Chionoecetes</taxon>
    </lineage>
</organism>
<protein>
    <submittedName>
        <fullName evidence="2">Uncharacterized protein</fullName>
    </submittedName>
</protein>
<sequence length="176" mass="20272">MTELMETRQANKPPTIHKFPDWQHLPSFATENKFLRLFEALAIKTRLPVRPPSERAGRGIDTSSCRRIEGLRRRQRRQPEQEVARSSSPSTRRQRRRNSASFLSKLWRPSPSTAQGPRIGFHSRPSAGHNDYLKNTQRVFKRNVEETAAKNWREPFRVWATSTSVVGTTAPPIGMI</sequence>
<dbReference type="EMBL" id="JACEEZ010016727">
    <property type="protein sequence ID" value="KAG0718048.1"/>
    <property type="molecule type" value="Genomic_DNA"/>
</dbReference>